<dbReference type="SUPFAM" id="SSF53067">
    <property type="entry name" value="Actin-like ATPase domain"/>
    <property type="match status" value="2"/>
</dbReference>
<dbReference type="InterPro" id="IPR000577">
    <property type="entry name" value="Carb_kinase_FGGY"/>
</dbReference>
<dbReference type="InterPro" id="IPR006003">
    <property type="entry name" value="FGGY_RbtK-like"/>
</dbReference>
<dbReference type="CDD" id="cd07782">
    <property type="entry name" value="ASKHA_NBD_FGGY_D-RBK"/>
    <property type="match status" value="1"/>
</dbReference>
<evidence type="ECO:0000313" key="7">
    <source>
        <dbReference type="Proteomes" id="UP000000689"/>
    </source>
</evidence>
<evidence type="ECO:0000259" key="4">
    <source>
        <dbReference type="Pfam" id="PF00370"/>
    </source>
</evidence>
<dbReference type="InterPro" id="IPR018484">
    <property type="entry name" value="FGGY_N"/>
</dbReference>
<dbReference type="KEGG" id="ndi:NDAI_0J01400"/>
<name>G0WGV4_NAUDC</name>
<gene>
    <name evidence="6" type="primary">NDAI0J01400</name>
    <name evidence="6" type="ordered locus">NDAI_0J01400</name>
</gene>
<dbReference type="STRING" id="1071378.G0WGV4"/>
<dbReference type="EMBL" id="HE580276">
    <property type="protein sequence ID" value="CCD27032.1"/>
    <property type="molecule type" value="Genomic_DNA"/>
</dbReference>
<sequence length="588" mass="64951">MEKDIYYYIGVDVGTGSVRACIIDDLGTIKSQAELSIHRQELKTDCITQSSQEIWRAVCFCVKKVVNELGCTRDQVKGIGFDATCSLVVVDKVTNRGVAVGPDFNDSNQDIILWMDHRALKETKEINSTNDECLKYVGGQMSIEMELPKIKWLKRHMSKDVFARCEFYDLADYLTFKATGRKTRSFCSVVCKQGMVPMGVEGSKLGWSKDFLRNIDLEELTYNDYAKLGGSVSGSHGRNFLTAGEYIAPLNDQAIEELELSKECIVGSGIIDAYAGWLGTVGSGTVDLEQLFRVGMANAIGRLAAVAGTSTCHIVLSKDPIFVPGVWGPYKDTITKGYWCTEGGQSCTGALLQHVLQTHPSYKELEEISEKNGMNKFDYLNTRLAEMAKRSNERSVLCLAKHIFFYGDLHGNRSPLADPSMKGAIVGLSMDTSLDNLAKTYLAACEFIAQQNRQIIEAMCDAGHEISAIYMSGGQCRNSLLMKLLADCSGLSVIIPEYIDSAVVFGAAILGASASKLYQLNGSESDTVINTENILWSTMNKMTKVGSYIMPVPKDHPDRILLDAKYKIFLDMADRQKRYRAIVDAVED</sequence>
<protein>
    <recommendedName>
        <fullName evidence="8">Carbohydrate kinase FGGY C-terminal domain-containing protein</fullName>
    </recommendedName>
</protein>
<organism evidence="6 7">
    <name type="scientific">Naumovozyma dairenensis (strain ATCC 10597 / BCRC 20456 / CBS 421 / NBRC 0211 / NRRL Y-12639)</name>
    <name type="common">Saccharomyces dairenensis</name>
    <dbReference type="NCBI Taxonomy" id="1071378"/>
    <lineage>
        <taxon>Eukaryota</taxon>
        <taxon>Fungi</taxon>
        <taxon>Dikarya</taxon>
        <taxon>Ascomycota</taxon>
        <taxon>Saccharomycotina</taxon>
        <taxon>Saccharomycetes</taxon>
        <taxon>Saccharomycetales</taxon>
        <taxon>Saccharomycetaceae</taxon>
        <taxon>Naumovozyma</taxon>
    </lineage>
</organism>
<evidence type="ECO:0008006" key="8">
    <source>
        <dbReference type="Google" id="ProtNLM"/>
    </source>
</evidence>
<evidence type="ECO:0000256" key="2">
    <source>
        <dbReference type="ARBA" id="ARBA00022679"/>
    </source>
</evidence>
<dbReference type="PIRSF" id="PIRSF000538">
    <property type="entry name" value="GlpK"/>
    <property type="match status" value="1"/>
</dbReference>
<dbReference type="PANTHER" id="PTHR43435:SF4">
    <property type="entry name" value="FGGY CARBOHYDRATE KINASE DOMAIN-CONTAINING PROTEIN"/>
    <property type="match status" value="1"/>
</dbReference>
<dbReference type="PANTHER" id="PTHR43435">
    <property type="entry name" value="RIBULOKINASE"/>
    <property type="match status" value="1"/>
</dbReference>
<dbReference type="Pfam" id="PF00370">
    <property type="entry name" value="FGGY_N"/>
    <property type="match status" value="1"/>
</dbReference>
<keyword evidence="2" id="KW-0808">Transferase</keyword>
<evidence type="ECO:0000313" key="6">
    <source>
        <dbReference type="EMBL" id="CCD27032.1"/>
    </source>
</evidence>
<dbReference type="AlphaFoldDB" id="G0WGV4"/>
<dbReference type="OrthoDB" id="203824at2759"/>
<evidence type="ECO:0000256" key="1">
    <source>
        <dbReference type="ARBA" id="ARBA00009156"/>
    </source>
</evidence>
<evidence type="ECO:0000259" key="5">
    <source>
        <dbReference type="Pfam" id="PF02782"/>
    </source>
</evidence>
<reference evidence="6 7" key="1">
    <citation type="journal article" date="2011" name="Proc. Natl. Acad. Sci. U.S.A.">
        <title>Evolutionary erosion of yeast sex chromosomes by mating-type switching accidents.</title>
        <authorList>
            <person name="Gordon J.L."/>
            <person name="Armisen D."/>
            <person name="Proux-Wera E."/>
            <person name="Oheigeartaigh S.S."/>
            <person name="Byrne K.P."/>
            <person name="Wolfe K.H."/>
        </authorList>
    </citation>
    <scope>NUCLEOTIDE SEQUENCE [LARGE SCALE GENOMIC DNA]</scope>
    <source>
        <strain evidence="7">ATCC 10597 / BCRC 20456 / CBS 421 / NBRC 0211 / NRRL Y-12639</strain>
    </source>
</reference>
<dbReference type="GO" id="GO:0005737">
    <property type="term" value="C:cytoplasm"/>
    <property type="evidence" value="ECO:0007669"/>
    <property type="project" value="TreeGrafter"/>
</dbReference>
<dbReference type="GO" id="GO:0019150">
    <property type="term" value="F:D-ribulokinase activity"/>
    <property type="evidence" value="ECO:0007669"/>
    <property type="project" value="EnsemblFungi"/>
</dbReference>
<dbReference type="InterPro" id="IPR018485">
    <property type="entry name" value="FGGY_C"/>
</dbReference>
<dbReference type="Gene3D" id="3.30.420.40">
    <property type="match status" value="1"/>
</dbReference>
<dbReference type="OMA" id="HKAMWHE"/>
<dbReference type="eggNOG" id="KOG2517">
    <property type="taxonomic scope" value="Eukaryota"/>
</dbReference>
<comment type="similarity">
    <text evidence="1">Belongs to the FGGY kinase family.</text>
</comment>
<dbReference type="GeneID" id="11494291"/>
<dbReference type="NCBIfam" id="TIGR01315">
    <property type="entry name" value="5C_CHO_kinase"/>
    <property type="match status" value="1"/>
</dbReference>
<feature type="domain" description="Carbohydrate kinase FGGY N-terminal" evidence="4">
    <location>
        <begin position="7"/>
        <end position="215"/>
    </location>
</feature>
<dbReference type="InterPro" id="IPR043129">
    <property type="entry name" value="ATPase_NBD"/>
</dbReference>
<dbReference type="Proteomes" id="UP000000689">
    <property type="component" value="Chromosome 10"/>
</dbReference>
<accession>G0WGV4</accession>
<dbReference type="GO" id="GO:0019321">
    <property type="term" value="P:pentose metabolic process"/>
    <property type="evidence" value="ECO:0007669"/>
    <property type="project" value="EnsemblFungi"/>
</dbReference>
<dbReference type="RefSeq" id="XP_003672275.1">
    <property type="nucleotide sequence ID" value="XM_003672227.1"/>
</dbReference>
<keyword evidence="3" id="KW-0418">Kinase</keyword>
<dbReference type="Gene3D" id="1.20.58.2240">
    <property type="match status" value="1"/>
</dbReference>
<proteinExistence type="inferred from homology"/>
<dbReference type="Pfam" id="PF02782">
    <property type="entry name" value="FGGY_C"/>
    <property type="match status" value="1"/>
</dbReference>
<keyword evidence="7" id="KW-1185">Reference proteome</keyword>
<feature type="domain" description="Carbohydrate kinase FGGY C-terminal" evidence="5">
    <location>
        <begin position="303"/>
        <end position="514"/>
    </location>
</feature>
<evidence type="ECO:0000256" key="3">
    <source>
        <dbReference type="ARBA" id="ARBA00022777"/>
    </source>
</evidence>
<dbReference type="HOGENOM" id="CLU_009281_10_1_1"/>